<dbReference type="Proteomes" id="UP000509510">
    <property type="component" value="Chromosome IV"/>
</dbReference>
<keyword evidence="3" id="KW-1185">Reference proteome</keyword>
<evidence type="ECO:0000313" key="2">
    <source>
        <dbReference type="EMBL" id="QKX60533.1"/>
    </source>
</evidence>
<dbReference type="EMBL" id="CP055901">
    <property type="protein sequence ID" value="QKX60533.1"/>
    <property type="molecule type" value="Genomic_DNA"/>
</dbReference>
<proteinExistence type="predicted"/>
<sequence>MDFRGRGGRRGRGMWRGGRGDRQPSLPPTPPPPPPMGEILATIQHGDLEDGATETHDCAQITNTQYLTSYNWLNGGDHQIIVPGELAHPANQSTVHRSRIHLTGEPPEWTPLSKPTQLREDSGTYYRDKNAARYPTYPLEPMIRAIMTDRPDFRLDGLDIVGCGSTLGNLLRFSRGQGSSFRMLIEVLGNTVFFMRRERSPTETITGVRGYGHTFPEAYTTWSKSVRKSDSHQRLINYDFAGMNCLVRFEADGYLPDLIQNDLSTQNEPILSMSNIDPEDLLSAIEAATISTVPSADTKSTTLKILKQGHHIPQCAVFDLKTRSEKRRGDDILSEELARLWIRQIPNFILAYHKFGRFEDILVQDVREDLKRWEKSQQQELARFATLLQMVASFARSTEDGKLELEHEEDEKVLNLRIPGGVVGRVLPSALIDHWDVSNDSDLAS</sequence>
<name>A0A7H8R6S2_TALRU</name>
<organism evidence="2 3">
    <name type="scientific">Talaromyces rugulosus</name>
    <name type="common">Penicillium rugulosum</name>
    <dbReference type="NCBI Taxonomy" id="121627"/>
    <lineage>
        <taxon>Eukaryota</taxon>
        <taxon>Fungi</taxon>
        <taxon>Dikarya</taxon>
        <taxon>Ascomycota</taxon>
        <taxon>Pezizomycotina</taxon>
        <taxon>Eurotiomycetes</taxon>
        <taxon>Eurotiomycetidae</taxon>
        <taxon>Eurotiales</taxon>
        <taxon>Trichocomaceae</taxon>
        <taxon>Talaromyces</taxon>
        <taxon>Talaromyces sect. Islandici</taxon>
    </lineage>
</organism>
<reference evidence="3" key="1">
    <citation type="submission" date="2020-06" db="EMBL/GenBank/DDBJ databases">
        <title>A chromosome-scale genome assembly of Talaromyces rugulosus W13939.</title>
        <authorList>
            <person name="Wang B."/>
            <person name="Guo L."/>
            <person name="Ye K."/>
            <person name="Wang L."/>
        </authorList>
    </citation>
    <scope>NUCLEOTIDE SEQUENCE [LARGE SCALE GENOMIC DNA]</scope>
    <source>
        <strain evidence="3">W13939</strain>
    </source>
</reference>
<dbReference type="OrthoDB" id="5393654at2759"/>
<feature type="region of interest" description="Disordered" evidence="1">
    <location>
        <begin position="1"/>
        <end position="38"/>
    </location>
</feature>
<dbReference type="PANTHER" id="PTHR35179">
    <property type="entry name" value="PROTEIN CBG02620"/>
    <property type="match status" value="1"/>
</dbReference>
<evidence type="ECO:0000256" key="1">
    <source>
        <dbReference type="SAM" id="MobiDB-lite"/>
    </source>
</evidence>
<dbReference type="GeneID" id="55995168"/>
<evidence type="ECO:0008006" key="4">
    <source>
        <dbReference type="Google" id="ProtNLM"/>
    </source>
</evidence>
<evidence type="ECO:0000313" key="3">
    <source>
        <dbReference type="Proteomes" id="UP000509510"/>
    </source>
</evidence>
<feature type="compositionally biased region" description="Pro residues" evidence="1">
    <location>
        <begin position="25"/>
        <end position="36"/>
    </location>
</feature>
<protein>
    <recommendedName>
        <fullName evidence="4">Geranylgeranyl pyrophosphate synthetase</fullName>
    </recommendedName>
</protein>
<dbReference type="AlphaFoldDB" id="A0A7H8R6S2"/>
<gene>
    <name evidence="2" type="ORF">TRUGW13939_07678</name>
</gene>
<dbReference type="PANTHER" id="PTHR35179:SF2">
    <property type="entry name" value="START DOMAIN-CONTAINING PROTEIN"/>
    <property type="match status" value="1"/>
</dbReference>
<dbReference type="RefSeq" id="XP_035346709.1">
    <property type="nucleotide sequence ID" value="XM_035490816.1"/>
</dbReference>
<dbReference type="KEGG" id="trg:TRUGW13939_07678"/>
<feature type="compositionally biased region" description="Basic residues" evidence="1">
    <location>
        <begin position="1"/>
        <end position="13"/>
    </location>
</feature>
<accession>A0A7H8R6S2</accession>